<feature type="transmembrane region" description="Helical" evidence="1">
    <location>
        <begin position="51"/>
        <end position="72"/>
    </location>
</feature>
<dbReference type="Proteomes" id="UP000621500">
    <property type="component" value="Unassembled WGS sequence"/>
</dbReference>
<feature type="transmembrane region" description="Helical" evidence="1">
    <location>
        <begin position="130"/>
        <end position="147"/>
    </location>
</feature>
<dbReference type="EMBL" id="BONX01000049">
    <property type="protein sequence ID" value="GIG99999.1"/>
    <property type="molecule type" value="Genomic_DNA"/>
</dbReference>
<dbReference type="Pfam" id="PF06197">
    <property type="entry name" value="DUF998"/>
    <property type="match status" value="1"/>
</dbReference>
<feature type="transmembrane region" description="Helical" evidence="1">
    <location>
        <begin position="84"/>
        <end position="104"/>
    </location>
</feature>
<comment type="caution">
    <text evidence="2">The sequence shown here is derived from an EMBL/GenBank/DDBJ whole genome shotgun (WGS) entry which is preliminary data.</text>
</comment>
<keyword evidence="1" id="KW-1133">Transmembrane helix</keyword>
<evidence type="ECO:0000313" key="2">
    <source>
        <dbReference type="EMBL" id="GIG99999.1"/>
    </source>
</evidence>
<dbReference type="RefSeq" id="WP_203861331.1">
    <property type="nucleotide sequence ID" value="NZ_BAAAZQ010000021.1"/>
</dbReference>
<evidence type="ECO:0000313" key="3">
    <source>
        <dbReference type="Proteomes" id="UP000621500"/>
    </source>
</evidence>
<keyword evidence="1" id="KW-0472">Membrane</keyword>
<proteinExistence type="predicted"/>
<accession>A0ABQ4EZC0</accession>
<keyword evidence="3" id="KW-1185">Reference proteome</keyword>
<dbReference type="InterPro" id="IPR009339">
    <property type="entry name" value="DUF998"/>
</dbReference>
<name>A0ABQ4EZC0_9ACTN</name>
<evidence type="ECO:0008006" key="4">
    <source>
        <dbReference type="Google" id="ProtNLM"/>
    </source>
</evidence>
<reference evidence="2 3" key="1">
    <citation type="submission" date="2021-01" db="EMBL/GenBank/DDBJ databases">
        <title>Whole genome shotgun sequence of Plantactinospora mayteni NBRC 109088.</title>
        <authorList>
            <person name="Komaki H."/>
            <person name="Tamura T."/>
        </authorList>
    </citation>
    <scope>NUCLEOTIDE SEQUENCE [LARGE SCALE GENOMIC DNA]</scope>
    <source>
        <strain evidence="2 3">NBRC 109088</strain>
    </source>
</reference>
<sequence length="236" mass="25105">MSSRRLTRVLLWCGVVGPPLFILVFLVDGATRAGYDPTYHPVSALSLGPRGWIQITNFVLTGLLMLGFAVGLRRALRPGRADLWGPLAVGVFGLGLVLSGVFVMDPAHGYPPGATLDGAMTSLPGVLHDNLGIVVFVSVPVACFVLARRSAGRPTDRAWVAYDLLTGLAGLALFVTFGTAWEADHPSTGLIQRAMITVDWTWITVLALRLLTESRSRSAKLPQVSSTRGNGGSTTP</sequence>
<feature type="transmembrane region" description="Helical" evidence="1">
    <location>
        <begin position="159"/>
        <end position="178"/>
    </location>
</feature>
<evidence type="ECO:0000256" key="1">
    <source>
        <dbReference type="SAM" id="Phobius"/>
    </source>
</evidence>
<feature type="transmembrane region" description="Helical" evidence="1">
    <location>
        <begin position="190"/>
        <end position="211"/>
    </location>
</feature>
<keyword evidence="1" id="KW-0812">Transmembrane</keyword>
<organism evidence="2 3">
    <name type="scientific">Plantactinospora mayteni</name>
    <dbReference type="NCBI Taxonomy" id="566021"/>
    <lineage>
        <taxon>Bacteria</taxon>
        <taxon>Bacillati</taxon>
        <taxon>Actinomycetota</taxon>
        <taxon>Actinomycetes</taxon>
        <taxon>Micromonosporales</taxon>
        <taxon>Micromonosporaceae</taxon>
        <taxon>Plantactinospora</taxon>
    </lineage>
</organism>
<feature type="transmembrane region" description="Helical" evidence="1">
    <location>
        <begin position="9"/>
        <end position="31"/>
    </location>
</feature>
<protein>
    <recommendedName>
        <fullName evidence="4">DUF998 domain-containing protein</fullName>
    </recommendedName>
</protein>
<gene>
    <name evidence="2" type="ORF">Pma05_65720</name>
</gene>